<dbReference type="InterPro" id="IPR013083">
    <property type="entry name" value="Znf_RING/FYVE/PHD"/>
</dbReference>
<dbReference type="SMART" id="SM00184">
    <property type="entry name" value="RING"/>
    <property type="match status" value="1"/>
</dbReference>
<comment type="caution">
    <text evidence="10">The sequence shown here is derived from an EMBL/GenBank/DDBJ whole genome shotgun (WGS) entry which is preliminary data.</text>
</comment>
<organism evidence="10 11">
    <name type="scientific">Rotaria magnacalcarata</name>
    <dbReference type="NCBI Taxonomy" id="392030"/>
    <lineage>
        <taxon>Eukaryota</taxon>
        <taxon>Metazoa</taxon>
        <taxon>Spiralia</taxon>
        <taxon>Gnathifera</taxon>
        <taxon>Rotifera</taxon>
        <taxon>Eurotatoria</taxon>
        <taxon>Bdelloidea</taxon>
        <taxon>Philodinida</taxon>
        <taxon>Philodinidae</taxon>
        <taxon>Rotaria</taxon>
    </lineage>
</organism>
<keyword evidence="4" id="KW-0677">Repeat</keyword>
<dbReference type="InterPro" id="IPR027038">
    <property type="entry name" value="RanGap"/>
</dbReference>
<keyword evidence="1" id="KW-0343">GTPase activation</keyword>
<dbReference type="InterPro" id="IPR032675">
    <property type="entry name" value="LRR_dom_sf"/>
</dbReference>
<dbReference type="PANTHER" id="PTHR24113">
    <property type="entry name" value="RAN GTPASE-ACTIVATING PROTEIN 1"/>
    <property type="match status" value="1"/>
</dbReference>
<dbReference type="GO" id="GO:0005096">
    <property type="term" value="F:GTPase activator activity"/>
    <property type="evidence" value="ECO:0007669"/>
    <property type="project" value="UniProtKB-KW"/>
</dbReference>
<dbReference type="EMBL" id="CAJNOV010011676">
    <property type="protein sequence ID" value="CAF1456944.1"/>
    <property type="molecule type" value="Genomic_DNA"/>
</dbReference>
<protein>
    <recommendedName>
        <fullName evidence="9">RING-type domain-containing protein</fullName>
    </recommendedName>
</protein>
<dbReference type="SMART" id="SM00368">
    <property type="entry name" value="LRR_RI"/>
    <property type="match status" value="5"/>
</dbReference>
<evidence type="ECO:0000256" key="1">
    <source>
        <dbReference type="ARBA" id="ARBA00022468"/>
    </source>
</evidence>
<dbReference type="SUPFAM" id="SSF57850">
    <property type="entry name" value="RING/U-box"/>
    <property type="match status" value="1"/>
</dbReference>
<evidence type="ECO:0000256" key="6">
    <source>
        <dbReference type="ARBA" id="ARBA00022833"/>
    </source>
</evidence>
<dbReference type="Pfam" id="PF13516">
    <property type="entry name" value="LRR_6"/>
    <property type="match status" value="5"/>
</dbReference>
<evidence type="ECO:0000256" key="5">
    <source>
        <dbReference type="ARBA" id="ARBA00022771"/>
    </source>
</evidence>
<dbReference type="PROSITE" id="PS00518">
    <property type="entry name" value="ZF_RING_1"/>
    <property type="match status" value="1"/>
</dbReference>
<evidence type="ECO:0000256" key="3">
    <source>
        <dbReference type="ARBA" id="ARBA00022723"/>
    </source>
</evidence>
<keyword evidence="5 7" id="KW-0863">Zinc-finger</keyword>
<dbReference type="InterPro" id="IPR018957">
    <property type="entry name" value="Znf_C3HC4_RING-type"/>
</dbReference>
<dbReference type="SUPFAM" id="SSF52047">
    <property type="entry name" value="RNI-like"/>
    <property type="match status" value="1"/>
</dbReference>
<reference evidence="10" key="1">
    <citation type="submission" date="2021-02" db="EMBL/GenBank/DDBJ databases">
        <authorList>
            <person name="Nowell W R."/>
        </authorList>
    </citation>
    <scope>NUCLEOTIDE SEQUENCE</scope>
</reference>
<evidence type="ECO:0000256" key="4">
    <source>
        <dbReference type="ARBA" id="ARBA00022737"/>
    </source>
</evidence>
<dbReference type="Pfam" id="PF00097">
    <property type="entry name" value="zf-C3HC4"/>
    <property type="match status" value="1"/>
</dbReference>
<sequence>MTTIILNTNYEYMDKASIDKDLFCDYCNNPLIDPISTPCNHTFCRDCIESKLKQSCGTCAKAKCKNKSITMNDLIPVTERIVLNMLDRLLVKCTVCGTMNIQRGSFEKHAENFCSKLTVNCPAADLKCPWSGPNDQLQQHISICAIEKMRLMVADIIKNNHQLKEQVQKMSEQCYKDNSSYTKELQETNQCLNARVEQLNEALYHEKIRLKDLQTEFQQLKASILQDRTQINQLQTELQYEKEDLTRIDERCNKQEIQINQLADKINTKGGNNHKIVCPTINDFDLLSFFLVLSTYENPQLEHCLLKSQPRTAIDLSKQQLFDRDIETVIKQALIEKECTRLDLGYNAITAKGASIIADSLKYNTTLEELDFHNNHISDLGVHSLAEVLSSNTSILRALGLGSNGITDNGAEHLAEMLKTNQTITWLALAGNQISDRGVKLLANTLAYQNTSLLVLSLHVNKSISDASVDTIIDMLQRNKSLKKLWIQDCNISDDGKRRLREAAKVKQGFLLYM</sequence>
<dbReference type="InterPro" id="IPR001841">
    <property type="entry name" value="Znf_RING"/>
</dbReference>
<name>A0A815Q3C4_9BILA</name>
<keyword evidence="3" id="KW-0479">Metal-binding</keyword>
<evidence type="ECO:0000256" key="7">
    <source>
        <dbReference type="PROSITE-ProRule" id="PRU00175"/>
    </source>
</evidence>
<evidence type="ECO:0000256" key="2">
    <source>
        <dbReference type="ARBA" id="ARBA00022614"/>
    </source>
</evidence>
<keyword evidence="6" id="KW-0862">Zinc</keyword>
<dbReference type="AlphaFoldDB" id="A0A815Q3C4"/>
<dbReference type="GO" id="GO:0031267">
    <property type="term" value="F:small GTPase binding"/>
    <property type="evidence" value="ECO:0007669"/>
    <property type="project" value="TreeGrafter"/>
</dbReference>
<proteinExistence type="predicted"/>
<feature type="coiled-coil region" evidence="8">
    <location>
        <begin position="146"/>
        <end position="265"/>
    </location>
</feature>
<evidence type="ECO:0000313" key="10">
    <source>
        <dbReference type="EMBL" id="CAF1456944.1"/>
    </source>
</evidence>
<dbReference type="Gene3D" id="3.30.40.10">
    <property type="entry name" value="Zinc/RING finger domain, C3HC4 (zinc finger)"/>
    <property type="match status" value="2"/>
</dbReference>
<gene>
    <name evidence="10" type="ORF">CJN711_LOCUS24891</name>
</gene>
<feature type="domain" description="RING-type" evidence="9">
    <location>
        <begin position="24"/>
        <end position="59"/>
    </location>
</feature>
<dbReference type="InterPro" id="IPR017907">
    <property type="entry name" value="Znf_RING_CS"/>
</dbReference>
<evidence type="ECO:0000256" key="8">
    <source>
        <dbReference type="SAM" id="Coils"/>
    </source>
</evidence>
<dbReference type="PANTHER" id="PTHR24113:SF12">
    <property type="entry name" value="RAN GTPASE-ACTIVATING PROTEIN 1"/>
    <property type="match status" value="1"/>
</dbReference>
<dbReference type="GO" id="GO:0005634">
    <property type="term" value="C:nucleus"/>
    <property type="evidence" value="ECO:0007669"/>
    <property type="project" value="TreeGrafter"/>
</dbReference>
<evidence type="ECO:0000313" key="11">
    <source>
        <dbReference type="Proteomes" id="UP000663855"/>
    </source>
</evidence>
<keyword evidence="2" id="KW-0433">Leucine-rich repeat</keyword>
<dbReference type="GO" id="GO:0005829">
    <property type="term" value="C:cytosol"/>
    <property type="evidence" value="ECO:0007669"/>
    <property type="project" value="TreeGrafter"/>
</dbReference>
<evidence type="ECO:0000259" key="9">
    <source>
        <dbReference type="PROSITE" id="PS50089"/>
    </source>
</evidence>
<dbReference type="PROSITE" id="PS50089">
    <property type="entry name" value="ZF_RING_2"/>
    <property type="match status" value="1"/>
</dbReference>
<dbReference type="Gene3D" id="3.80.10.10">
    <property type="entry name" value="Ribonuclease Inhibitor"/>
    <property type="match status" value="2"/>
</dbReference>
<dbReference type="Proteomes" id="UP000663855">
    <property type="component" value="Unassembled WGS sequence"/>
</dbReference>
<dbReference type="InterPro" id="IPR001611">
    <property type="entry name" value="Leu-rich_rpt"/>
</dbReference>
<accession>A0A815Q3C4</accession>
<dbReference type="GO" id="GO:0008270">
    <property type="term" value="F:zinc ion binding"/>
    <property type="evidence" value="ECO:0007669"/>
    <property type="project" value="UniProtKB-KW"/>
</dbReference>
<dbReference type="GO" id="GO:0048471">
    <property type="term" value="C:perinuclear region of cytoplasm"/>
    <property type="evidence" value="ECO:0007669"/>
    <property type="project" value="TreeGrafter"/>
</dbReference>
<keyword evidence="8" id="KW-0175">Coiled coil</keyword>
<dbReference type="GO" id="GO:0006913">
    <property type="term" value="P:nucleocytoplasmic transport"/>
    <property type="evidence" value="ECO:0007669"/>
    <property type="project" value="TreeGrafter"/>
</dbReference>